<accession>A0A1B6FZ50</accession>
<dbReference type="PANTHER" id="PTHR37984">
    <property type="entry name" value="PROTEIN CBG26694"/>
    <property type="match status" value="1"/>
</dbReference>
<dbReference type="Gene3D" id="2.40.70.10">
    <property type="entry name" value="Acid Proteases"/>
    <property type="match status" value="1"/>
</dbReference>
<name>A0A1B6FZ50_9HEMI</name>
<dbReference type="SUPFAM" id="SSF56672">
    <property type="entry name" value="DNA/RNA polymerases"/>
    <property type="match status" value="1"/>
</dbReference>
<feature type="non-terminal residue" evidence="5">
    <location>
        <position position="1"/>
    </location>
</feature>
<keyword evidence="1" id="KW-0808">Transferase</keyword>
<gene>
    <name evidence="5" type="ORF">g.4971</name>
</gene>
<keyword evidence="4" id="KW-0255">Endonuclease</keyword>
<sequence>NVVKRDDSLTNSQTSVFDCKRCGSQHSRGKCPAFNQTCNKCLAKGHFAKMCRSLKKIPNNSKHTDVLEVVEHEHADYPLHVDCISNSMKSQDWTEPLTLPNNKTVLFKLDTGAQCNVISQDLAVACKLNIVPSATKCLVSFNNQKTPVLGEAICPVITNKSHKDTVLFVIVPNGHQSILGRVSCETLGFVKRIAGIVDQPINGLFDGIGCLKSFEYDIDLIENPSFKIHPPRRIPHPIRDAVKAELDQMVKDKIITPVSEPTPCVSPMVIVQQKDKIRLCIDPTDLNKNVK</sequence>
<evidence type="ECO:0000256" key="2">
    <source>
        <dbReference type="ARBA" id="ARBA00022695"/>
    </source>
</evidence>
<keyword evidence="3" id="KW-0540">Nuclease</keyword>
<protein>
    <recommendedName>
        <fullName evidence="6">CCHC-type domain-containing protein</fullName>
    </recommendedName>
</protein>
<dbReference type="Gene3D" id="3.10.10.10">
    <property type="entry name" value="HIV Type 1 Reverse Transcriptase, subunit A, domain 1"/>
    <property type="match status" value="1"/>
</dbReference>
<dbReference type="InterPro" id="IPR021109">
    <property type="entry name" value="Peptidase_aspartic_dom_sf"/>
</dbReference>
<dbReference type="GO" id="GO:0004519">
    <property type="term" value="F:endonuclease activity"/>
    <property type="evidence" value="ECO:0007669"/>
    <property type="project" value="UniProtKB-KW"/>
</dbReference>
<organism evidence="5">
    <name type="scientific">Cuerna arida</name>
    <dbReference type="NCBI Taxonomy" id="1464854"/>
    <lineage>
        <taxon>Eukaryota</taxon>
        <taxon>Metazoa</taxon>
        <taxon>Ecdysozoa</taxon>
        <taxon>Arthropoda</taxon>
        <taxon>Hexapoda</taxon>
        <taxon>Insecta</taxon>
        <taxon>Pterygota</taxon>
        <taxon>Neoptera</taxon>
        <taxon>Paraneoptera</taxon>
        <taxon>Hemiptera</taxon>
        <taxon>Auchenorrhyncha</taxon>
        <taxon>Membracoidea</taxon>
        <taxon>Cicadellidae</taxon>
        <taxon>Cicadellinae</taxon>
        <taxon>Proconiini</taxon>
        <taxon>Cuerna</taxon>
    </lineage>
</organism>
<evidence type="ECO:0000256" key="1">
    <source>
        <dbReference type="ARBA" id="ARBA00022679"/>
    </source>
</evidence>
<dbReference type="EMBL" id="GECZ01014301">
    <property type="protein sequence ID" value="JAS55468.1"/>
    <property type="molecule type" value="Transcribed_RNA"/>
</dbReference>
<dbReference type="GO" id="GO:0016779">
    <property type="term" value="F:nucleotidyltransferase activity"/>
    <property type="evidence" value="ECO:0007669"/>
    <property type="project" value="UniProtKB-KW"/>
</dbReference>
<dbReference type="InterPro" id="IPR043502">
    <property type="entry name" value="DNA/RNA_pol_sf"/>
</dbReference>
<feature type="non-terminal residue" evidence="5">
    <location>
        <position position="291"/>
    </location>
</feature>
<proteinExistence type="predicted"/>
<evidence type="ECO:0000256" key="3">
    <source>
        <dbReference type="ARBA" id="ARBA00022722"/>
    </source>
</evidence>
<keyword evidence="4" id="KW-0378">Hydrolase</keyword>
<evidence type="ECO:0000256" key="4">
    <source>
        <dbReference type="ARBA" id="ARBA00022759"/>
    </source>
</evidence>
<evidence type="ECO:0000313" key="5">
    <source>
        <dbReference type="EMBL" id="JAS55468.1"/>
    </source>
</evidence>
<dbReference type="InterPro" id="IPR050951">
    <property type="entry name" value="Retrovirus_Pol_polyprotein"/>
</dbReference>
<dbReference type="GO" id="GO:0071897">
    <property type="term" value="P:DNA biosynthetic process"/>
    <property type="evidence" value="ECO:0007669"/>
    <property type="project" value="UniProtKB-ARBA"/>
</dbReference>
<reference evidence="5" key="1">
    <citation type="submission" date="2015-11" db="EMBL/GenBank/DDBJ databases">
        <title>De novo transcriptome assembly of four potential Pierce s Disease insect vectors from Arizona vineyards.</title>
        <authorList>
            <person name="Tassone E.E."/>
        </authorList>
    </citation>
    <scope>NUCLEOTIDE SEQUENCE</scope>
</reference>
<dbReference type="PANTHER" id="PTHR37984:SF5">
    <property type="entry name" value="PROTEIN NYNRIN-LIKE"/>
    <property type="match status" value="1"/>
</dbReference>
<keyword evidence="2" id="KW-0548">Nucleotidyltransferase</keyword>
<evidence type="ECO:0008006" key="6">
    <source>
        <dbReference type="Google" id="ProtNLM"/>
    </source>
</evidence>
<dbReference type="SUPFAM" id="SSF50630">
    <property type="entry name" value="Acid proteases"/>
    <property type="match status" value="1"/>
</dbReference>
<dbReference type="AlphaFoldDB" id="A0A1B6FZ50"/>